<dbReference type="EMBL" id="GGEC01080719">
    <property type="protein sequence ID" value="MBX61203.1"/>
    <property type="molecule type" value="Transcribed_RNA"/>
</dbReference>
<proteinExistence type="predicted"/>
<organism evidence="1">
    <name type="scientific">Rhizophora mucronata</name>
    <name type="common">Asiatic mangrove</name>
    <dbReference type="NCBI Taxonomy" id="61149"/>
    <lineage>
        <taxon>Eukaryota</taxon>
        <taxon>Viridiplantae</taxon>
        <taxon>Streptophyta</taxon>
        <taxon>Embryophyta</taxon>
        <taxon>Tracheophyta</taxon>
        <taxon>Spermatophyta</taxon>
        <taxon>Magnoliopsida</taxon>
        <taxon>eudicotyledons</taxon>
        <taxon>Gunneridae</taxon>
        <taxon>Pentapetalae</taxon>
        <taxon>rosids</taxon>
        <taxon>fabids</taxon>
        <taxon>Malpighiales</taxon>
        <taxon>Rhizophoraceae</taxon>
        <taxon>Rhizophora</taxon>
    </lineage>
</organism>
<dbReference type="AlphaFoldDB" id="A0A2P2Q2R8"/>
<evidence type="ECO:0000313" key="1">
    <source>
        <dbReference type="EMBL" id="MBX61203.1"/>
    </source>
</evidence>
<accession>A0A2P2Q2R8</accession>
<reference evidence="1" key="1">
    <citation type="submission" date="2018-02" db="EMBL/GenBank/DDBJ databases">
        <title>Rhizophora mucronata_Transcriptome.</title>
        <authorList>
            <person name="Meera S.P."/>
            <person name="Sreeshan A."/>
            <person name="Augustine A."/>
        </authorList>
    </citation>
    <scope>NUCLEOTIDE SEQUENCE</scope>
    <source>
        <tissue evidence="1">Leaf</tissue>
    </source>
</reference>
<name>A0A2P2Q2R8_RHIMU</name>
<sequence length="22" mass="2484">MNMSQIKAYKIISLVITSKLDS</sequence>
<protein>
    <submittedName>
        <fullName evidence="1">Uncharacterized protein</fullName>
    </submittedName>
</protein>